<evidence type="ECO:0000313" key="11">
    <source>
        <dbReference type="Proteomes" id="UP001197492"/>
    </source>
</evidence>
<evidence type="ECO:0000256" key="5">
    <source>
        <dbReference type="ARBA" id="ARBA00022691"/>
    </source>
</evidence>
<dbReference type="HAMAP" id="MF_01877">
    <property type="entry name" value="16SrRNA_methyltr_I"/>
    <property type="match status" value="1"/>
</dbReference>
<evidence type="ECO:0000256" key="4">
    <source>
        <dbReference type="ARBA" id="ARBA00022679"/>
    </source>
</evidence>
<comment type="catalytic activity">
    <reaction evidence="6">
        <text>cytidine(1402) in 16S rRNA + S-adenosyl-L-methionine = 2'-O-methylcytidine(1402) in 16S rRNA + S-adenosyl-L-homocysteine + H(+)</text>
        <dbReference type="Rhea" id="RHEA:42924"/>
        <dbReference type="Rhea" id="RHEA-COMP:10285"/>
        <dbReference type="Rhea" id="RHEA-COMP:10286"/>
        <dbReference type="ChEBI" id="CHEBI:15378"/>
        <dbReference type="ChEBI" id="CHEBI:57856"/>
        <dbReference type="ChEBI" id="CHEBI:59789"/>
        <dbReference type="ChEBI" id="CHEBI:74495"/>
        <dbReference type="ChEBI" id="CHEBI:82748"/>
        <dbReference type="EC" id="2.1.1.198"/>
    </reaction>
</comment>
<dbReference type="SUPFAM" id="SSF53790">
    <property type="entry name" value="Tetrapyrrole methylase"/>
    <property type="match status" value="1"/>
</dbReference>
<feature type="domain" description="Tetrapyrrole methylase" evidence="7">
    <location>
        <begin position="14"/>
        <end position="213"/>
    </location>
</feature>
<dbReference type="GO" id="GO:0005737">
    <property type="term" value="C:cytoplasm"/>
    <property type="evidence" value="ECO:0007669"/>
    <property type="project" value="UniProtKB-SubCell"/>
</dbReference>
<dbReference type="GO" id="GO:0070677">
    <property type="term" value="F:rRNA (cytosine-2'-O-)-methyltransferase activity"/>
    <property type="evidence" value="ECO:0007669"/>
    <property type="project" value="UniProtKB-UniRule"/>
</dbReference>
<keyword evidence="5 6" id="KW-0949">S-adenosyl-L-methionine</keyword>
<evidence type="ECO:0000256" key="6">
    <source>
        <dbReference type="HAMAP-Rule" id="MF_01877"/>
    </source>
</evidence>
<dbReference type="RefSeq" id="WP_022424795.1">
    <property type="nucleotide sequence ID" value="NZ_JAHOEB010000026.1"/>
</dbReference>
<keyword evidence="11" id="KW-1185">Reference proteome</keyword>
<dbReference type="InterPro" id="IPR014776">
    <property type="entry name" value="4pyrrole_Mease_sub2"/>
</dbReference>
<dbReference type="EMBL" id="JAHOEL010000026">
    <property type="protein sequence ID" value="MBV3392703.1"/>
    <property type="molecule type" value="Genomic_DNA"/>
</dbReference>
<dbReference type="FunFam" id="3.30.950.10:FF:000002">
    <property type="entry name" value="Ribosomal RNA small subunit methyltransferase I"/>
    <property type="match status" value="1"/>
</dbReference>
<keyword evidence="3 6" id="KW-0489">Methyltransferase</keyword>
<dbReference type="EC" id="2.1.1.198" evidence="6"/>
<dbReference type="Pfam" id="PF00590">
    <property type="entry name" value="TP_methylase"/>
    <property type="match status" value="1"/>
</dbReference>
<organism evidence="8 10">
    <name type="scientific">Catenibacterium mitsuokai</name>
    <dbReference type="NCBI Taxonomy" id="100886"/>
    <lineage>
        <taxon>Bacteria</taxon>
        <taxon>Bacillati</taxon>
        <taxon>Bacillota</taxon>
        <taxon>Erysipelotrichia</taxon>
        <taxon>Erysipelotrichales</taxon>
        <taxon>Coprobacillaceae</taxon>
        <taxon>Catenibacterium</taxon>
    </lineage>
</organism>
<reference evidence="8 11" key="1">
    <citation type="submission" date="2021-06" db="EMBL/GenBank/DDBJ databases">
        <title>Collection of gut derived symbiotic bacterial strains cultured from healthy donors.</title>
        <authorList>
            <person name="Lin H."/>
            <person name="Littmann E."/>
            <person name="Pamer E.G."/>
        </authorList>
    </citation>
    <scope>NUCLEOTIDE SEQUENCE</scope>
    <source>
        <strain evidence="9 11">MSK.21.70</strain>
        <strain evidence="8">MSK.21.82</strain>
    </source>
</reference>
<dbReference type="InterPro" id="IPR014777">
    <property type="entry name" value="4pyrrole_Mease_sub1"/>
</dbReference>
<accession>A0AAW4MQX7</accession>
<dbReference type="PIRSF" id="PIRSF005917">
    <property type="entry name" value="MTase_YraL"/>
    <property type="match status" value="1"/>
</dbReference>
<dbReference type="EMBL" id="JAHOEF010000024">
    <property type="protein sequence ID" value="MBV3382610.1"/>
    <property type="molecule type" value="Genomic_DNA"/>
</dbReference>
<dbReference type="CDD" id="cd11648">
    <property type="entry name" value="RsmI"/>
    <property type="match status" value="1"/>
</dbReference>
<dbReference type="FunFam" id="3.40.1010.10:FF:000007">
    <property type="entry name" value="Ribosomal RNA small subunit methyltransferase I"/>
    <property type="match status" value="1"/>
</dbReference>
<proteinExistence type="inferred from homology"/>
<evidence type="ECO:0000313" key="9">
    <source>
        <dbReference type="EMBL" id="MBV3392703.1"/>
    </source>
</evidence>
<evidence type="ECO:0000259" key="7">
    <source>
        <dbReference type="Pfam" id="PF00590"/>
    </source>
</evidence>
<protein>
    <recommendedName>
        <fullName evidence="6">Ribosomal RNA small subunit methyltransferase I</fullName>
        <ecNumber evidence="6">2.1.1.198</ecNumber>
    </recommendedName>
    <alternativeName>
        <fullName evidence="6">16S rRNA 2'-O-ribose C1402 methyltransferase</fullName>
    </alternativeName>
    <alternativeName>
        <fullName evidence="6">rRNA (cytidine-2'-O-)-methyltransferase RsmI</fullName>
    </alternativeName>
</protein>
<name>A0AAW4MQX7_9FIRM</name>
<evidence type="ECO:0000313" key="10">
    <source>
        <dbReference type="Proteomes" id="UP001196408"/>
    </source>
</evidence>
<dbReference type="InterPro" id="IPR008189">
    <property type="entry name" value="rRNA_ssu_MeTfrase_I"/>
</dbReference>
<dbReference type="Proteomes" id="UP001196408">
    <property type="component" value="Unassembled WGS sequence"/>
</dbReference>
<sequence>MLNRQKSFENGKATLYLVPTPIGNLSEMTPRCIDVMKSVNYIAAEDTRNTVKLLNHFNIEAKLISHHEHNLHVAIPKLLSLLEEGESVALVSDAGYPAISDPGYEMVLATIDAGYNVVPLSGCNACLDALVVSGIAPQPFMFYGFLSHTNKNKTKELEKLKNITYTIVFYEAPHRIKATLECMMKVLGDRRIALCREITKKHEEILRGTISEVLEVVDELKGEMVIVVEGGTEVAEEETFDQTITEHVDEFVEKGMSKKDAIKEVAKIRKLNKNLVYEEYHKK</sequence>
<dbReference type="Proteomes" id="UP001197492">
    <property type="component" value="Unassembled WGS sequence"/>
</dbReference>
<dbReference type="AlphaFoldDB" id="A0AAW4MQX7"/>
<comment type="similarity">
    <text evidence="6">Belongs to the methyltransferase superfamily. RsmI family.</text>
</comment>
<comment type="function">
    <text evidence="6">Catalyzes the 2'-O-methylation of the ribose of cytidine 1402 (C1402) in 16S rRNA.</text>
</comment>
<evidence type="ECO:0000313" key="8">
    <source>
        <dbReference type="EMBL" id="MBV3382610.1"/>
    </source>
</evidence>
<dbReference type="PANTHER" id="PTHR46111:SF1">
    <property type="entry name" value="RIBOSOMAL RNA SMALL SUBUNIT METHYLTRANSFERASE I"/>
    <property type="match status" value="1"/>
</dbReference>
<keyword evidence="4 6" id="KW-0808">Transferase</keyword>
<dbReference type="Gene3D" id="3.30.950.10">
    <property type="entry name" value="Methyltransferase, Cobalt-precorrin-4 Transmethylase, Domain 2"/>
    <property type="match status" value="1"/>
</dbReference>
<dbReference type="InterPro" id="IPR000878">
    <property type="entry name" value="4pyrrol_Mease"/>
</dbReference>
<comment type="caution">
    <text evidence="8">The sequence shown here is derived from an EMBL/GenBank/DDBJ whole genome shotgun (WGS) entry which is preliminary data.</text>
</comment>
<evidence type="ECO:0000256" key="3">
    <source>
        <dbReference type="ARBA" id="ARBA00022603"/>
    </source>
</evidence>
<gene>
    <name evidence="6 8" type="primary">rsmI</name>
    <name evidence="8" type="ORF">KSV97_05070</name>
    <name evidence="9" type="ORF">KSW06_05435</name>
</gene>
<keyword evidence="1 6" id="KW-0963">Cytoplasm</keyword>
<evidence type="ECO:0000256" key="1">
    <source>
        <dbReference type="ARBA" id="ARBA00022490"/>
    </source>
</evidence>
<keyword evidence="2 6" id="KW-0698">rRNA processing</keyword>
<dbReference type="PROSITE" id="PS01296">
    <property type="entry name" value="RSMI"/>
    <property type="match status" value="1"/>
</dbReference>
<dbReference type="InterPro" id="IPR018063">
    <property type="entry name" value="SAM_MeTrfase_RsmI_CS"/>
</dbReference>
<dbReference type="InterPro" id="IPR035996">
    <property type="entry name" value="4pyrrol_Methylase_sf"/>
</dbReference>
<dbReference type="NCBIfam" id="TIGR00096">
    <property type="entry name" value="16S rRNA (cytidine(1402)-2'-O)-methyltransferase"/>
    <property type="match status" value="1"/>
</dbReference>
<dbReference type="PANTHER" id="PTHR46111">
    <property type="entry name" value="RIBOSOMAL RNA SMALL SUBUNIT METHYLTRANSFERASE I"/>
    <property type="match status" value="1"/>
</dbReference>
<evidence type="ECO:0000256" key="2">
    <source>
        <dbReference type="ARBA" id="ARBA00022552"/>
    </source>
</evidence>
<dbReference type="Gene3D" id="3.40.1010.10">
    <property type="entry name" value="Cobalt-precorrin-4 Transmethylase, Domain 1"/>
    <property type="match status" value="1"/>
</dbReference>
<comment type="subcellular location">
    <subcellularLocation>
        <location evidence="6">Cytoplasm</location>
    </subcellularLocation>
</comment>